<accession>A0A1L6MUW9</accession>
<proteinExistence type="predicted"/>
<organism evidence="1 2">
    <name type="scientific">Pajaroellobacter abortibovis</name>
    <dbReference type="NCBI Taxonomy" id="1882918"/>
    <lineage>
        <taxon>Bacteria</taxon>
        <taxon>Pseudomonadati</taxon>
        <taxon>Myxococcota</taxon>
        <taxon>Polyangia</taxon>
        <taxon>Polyangiales</taxon>
        <taxon>Polyangiaceae</taxon>
    </lineage>
</organism>
<dbReference type="KEGG" id="pabo:BCY86_00430"/>
<sequence>MYLMCGQLLQQMEHSRKQKNSCGQEASPPKQKKIFTHSMSSIQLFKDLIKLHLFFNLPL</sequence>
<protein>
    <submittedName>
        <fullName evidence="1">Uncharacterized protein</fullName>
    </submittedName>
</protein>
<gene>
    <name evidence="1" type="ORF">BCY86_00430</name>
</gene>
<reference evidence="1 2" key="1">
    <citation type="submission" date="2016-08" db="EMBL/GenBank/DDBJ databases">
        <title>Identification and validation of antigenic proteins from Pajaroellobacter abortibovis using de-novo genome sequence assembly and reverse vaccinology.</title>
        <authorList>
            <person name="Welly B.T."/>
            <person name="Miller M.R."/>
            <person name="Stott J.L."/>
            <person name="Blanchard M.T."/>
            <person name="Islas-Trejo A.D."/>
            <person name="O'Rourke S.M."/>
            <person name="Young A.E."/>
            <person name="Medrano J.F."/>
            <person name="Van Eenennaam A.L."/>
        </authorList>
    </citation>
    <scope>NUCLEOTIDE SEQUENCE [LARGE SCALE GENOMIC DNA]</scope>
    <source>
        <strain evidence="1 2">BTF92-0548A/99-0131</strain>
    </source>
</reference>
<dbReference type="AlphaFoldDB" id="A0A1L6MUW9"/>
<name>A0A1L6MUW9_9BACT</name>
<evidence type="ECO:0000313" key="1">
    <source>
        <dbReference type="EMBL" id="APR99309.1"/>
    </source>
</evidence>
<dbReference type="Proteomes" id="UP000185544">
    <property type="component" value="Chromosome"/>
</dbReference>
<dbReference type="EMBL" id="CP016908">
    <property type="protein sequence ID" value="APR99309.1"/>
    <property type="molecule type" value="Genomic_DNA"/>
</dbReference>
<dbReference type="STRING" id="1882918.BCY86_00430"/>
<keyword evidence="2" id="KW-1185">Reference proteome</keyword>
<evidence type="ECO:0000313" key="2">
    <source>
        <dbReference type="Proteomes" id="UP000185544"/>
    </source>
</evidence>